<reference evidence="6" key="1">
    <citation type="submission" date="2025-08" db="UniProtKB">
        <authorList>
            <consortium name="RefSeq"/>
        </authorList>
    </citation>
    <scope>IDENTIFICATION</scope>
</reference>
<evidence type="ECO:0000259" key="4">
    <source>
        <dbReference type="Pfam" id="PF00188"/>
    </source>
</evidence>
<evidence type="ECO:0000313" key="6">
    <source>
        <dbReference type="RefSeq" id="XP_016942629.4"/>
    </source>
</evidence>
<dbReference type="SUPFAM" id="SSF55797">
    <property type="entry name" value="PR-1-like"/>
    <property type="match status" value="1"/>
</dbReference>
<feature type="domain" description="SCP" evidence="4">
    <location>
        <begin position="65"/>
        <end position="213"/>
    </location>
</feature>
<dbReference type="InterPro" id="IPR014044">
    <property type="entry name" value="CAP_dom"/>
</dbReference>
<keyword evidence="3" id="KW-0732">Signal</keyword>
<evidence type="ECO:0000256" key="2">
    <source>
        <dbReference type="ARBA" id="ARBA00022525"/>
    </source>
</evidence>
<accession>A0AB39ZTE6</accession>
<proteinExistence type="predicted"/>
<dbReference type="Proteomes" id="UP001652628">
    <property type="component" value="Chromosome 3"/>
</dbReference>
<dbReference type="Pfam" id="PF00188">
    <property type="entry name" value="CAP"/>
    <property type="match status" value="1"/>
</dbReference>
<dbReference type="InterPro" id="IPR035940">
    <property type="entry name" value="CAP_sf"/>
</dbReference>
<evidence type="ECO:0000256" key="1">
    <source>
        <dbReference type="ARBA" id="ARBA00004613"/>
    </source>
</evidence>
<dbReference type="GeneID" id="108019320"/>
<feature type="chain" id="PRO_5047237387" evidence="3">
    <location>
        <begin position="21"/>
        <end position="280"/>
    </location>
</feature>
<gene>
    <name evidence="6" type="primary">LOC108019320</name>
</gene>
<keyword evidence="2" id="KW-0964">Secreted</keyword>
<organism evidence="5 6">
    <name type="scientific">Drosophila suzukii</name>
    <name type="common">Spotted-wing drosophila fruit fly</name>
    <dbReference type="NCBI Taxonomy" id="28584"/>
    <lineage>
        <taxon>Eukaryota</taxon>
        <taxon>Metazoa</taxon>
        <taxon>Ecdysozoa</taxon>
        <taxon>Arthropoda</taxon>
        <taxon>Hexapoda</taxon>
        <taxon>Insecta</taxon>
        <taxon>Pterygota</taxon>
        <taxon>Neoptera</taxon>
        <taxon>Endopterygota</taxon>
        <taxon>Diptera</taxon>
        <taxon>Brachycera</taxon>
        <taxon>Muscomorpha</taxon>
        <taxon>Ephydroidea</taxon>
        <taxon>Drosophilidae</taxon>
        <taxon>Drosophila</taxon>
        <taxon>Sophophora</taxon>
    </lineage>
</organism>
<dbReference type="RefSeq" id="XP_016942629.4">
    <property type="nucleotide sequence ID" value="XM_017087140.4"/>
</dbReference>
<feature type="signal peptide" evidence="3">
    <location>
        <begin position="1"/>
        <end position="20"/>
    </location>
</feature>
<protein>
    <submittedName>
        <fullName evidence="6">Venom allergen-1</fullName>
    </submittedName>
</protein>
<evidence type="ECO:0000256" key="3">
    <source>
        <dbReference type="SAM" id="SignalP"/>
    </source>
</evidence>
<dbReference type="GO" id="GO:0005576">
    <property type="term" value="C:extracellular region"/>
    <property type="evidence" value="ECO:0007669"/>
    <property type="project" value="UniProtKB-SubCell"/>
</dbReference>
<dbReference type="Gene3D" id="3.40.33.10">
    <property type="entry name" value="CAP"/>
    <property type="match status" value="1"/>
</dbReference>
<dbReference type="AlphaFoldDB" id="A0AB39ZTE6"/>
<sequence length="280" mass="31717">MELNWLKLVMLLKWFHFGWGEFIDFCELPYCGTNNLACNNPSKYSVMCPSNARTLSMSRYRNALLNAFNEFRNYTAGGRQKYLKGGAARMSRLSYSTDLEDLARMAVITCSAHKFCLSSPEFYYVGTNQGSTYYLGSLNDFEDLELMLRTIQDWTKYADYINMKMALYMPISLDKSGAAKALLLMTDRNTHVGCSAMRFTVNSVHNFIFVCAFSTDIFVERPIYRMSSKPGSACKRLDPTYSALCAGGENYGNNKPQPNAMVFQLPLDISKGRQSYVPAT</sequence>
<comment type="subcellular location">
    <subcellularLocation>
        <location evidence="1">Secreted</location>
    </subcellularLocation>
</comment>
<evidence type="ECO:0000313" key="5">
    <source>
        <dbReference type="Proteomes" id="UP001652628"/>
    </source>
</evidence>
<keyword evidence="5" id="KW-1185">Reference proteome</keyword>
<name>A0AB39ZTE6_DROSZ</name>
<dbReference type="CDD" id="cd05380">
    <property type="entry name" value="CAP_euk"/>
    <property type="match status" value="1"/>
</dbReference>